<sequence>MGDKMEATKRRKLWEHPNPKSTAMWAFMQEVNEREGLNLSTFDDLYRWTCENRSRFFGQLWESQGRIHEGTYERVVDESIPISSLPRWFEGLRLNFAENVLWNSGEGSKATRSTLNKEDDRVAITEIREGNTDIRSVKWGELRSRAAELAGALASRGVTKGDRVVAVGAHSVQTLLVMLATQWLGGIFSSSSTDMGVAGLLQRTVQIDPKLVFFDDAALYNGKKVDLRDKIAGVVQGMKQCGSFQGIVAIRRFGRPMDTTGIERTERLEDFLGKWKGQGQASAPPIVRVGFQDPAVVYYSSGTTGTPKAIVHAVGTLLINQGKESRLHHESSSDDVHLQYTTTGWIMYLSSVGHLLVGGRTILYDGSPLAPDVRVLLRIAEQQGVTMLGTSPRWMAELAKAGVVPRRDFDLSRLRLVTSTGMVLPDQMYEWFYDVAFDPKVHLSNICGGTDIAGCFVLANPLTPVYVGGSQGPSLGNCVAVFDHDLPEGSKGTPLPPGRPGDLVATAAFPNLPVCLWNDGEPGSAPGPKYRSAYFSRFSEAWAQGDFCQVDAATGNMRMLGRSDGVLNPSGVRFGSADIYAVVERHFAAQVRESICVGQRRPRDDDERVVLFLHMREGHSLDEALAARIRDAIAREFTKRHVPRFIFEMPEVPVTVNGKKVELPVKHIISGRTVKPSGTLLNPQSLEYFYRFQDVEKLASGPQAKL</sequence>
<dbReference type="PROSITE" id="PS00455">
    <property type="entry name" value="AMP_BINDING"/>
    <property type="match status" value="1"/>
</dbReference>
<proteinExistence type="predicted"/>
<feature type="domain" description="AMP-dependent synthetase/ligase" evidence="1">
    <location>
        <begin position="116"/>
        <end position="504"/>
    </location>
</feature>
<dbReference type="Proteomes" id="UP000749293">
    <property type="component" value="Unassembled WGS sequence"/>
</dbReference>
<dbReference type="NCBIfam" id="TIGR01217">
    <property type="entry name" value="ac_ac_CoA_syn"/>
    <property type="match status" value="1"/>
</dbReference>
<dbReference type="GO" id="GO:0030729">
    <property type="term" value="F:acetoacetate-CoA ligase activity"/>
    <property type="evidence" value="ECO:0007669"/>
    <property type="project" value="InterPro"/>
</dbReference>
<dbReference type="InterPro" id="IPR005914">
    <property type="entry name" value="Acac_CoA_synth"/>
</dbReference>
<dbReference type="SUPFAM" id="SSF56801">
    <property type="entry name" value="Acetyl-CoA synthetase-like"/>
    <property type="match status" value="1"/>
</dbReference>
<dbReference type="GO" id="GO:0006629">
    <property type="term" value="P:lipid metabolic process"/>
    <property type="evidence" value="ECO:0007669"/>
    <property type="project" value="InterPro"/>
</dbReference>
<organism evidence="2 3">
    <name type="scientific">Geosmithia morbida</name>
    <dbReference type="NCBI Taxonomy" id="1094350"/>
    <lineage>
        <taxon>Eukaryota</taxon>
        <taxon>Fungi</taxon>
        <taxon>Dikarya</taxon>
        <taxon>Ascomycota</taxon>
        <taxon>Pezizomycotina</taxon>
        <taxon>Sordariomycetes</taxon>
        <taxon>Hypocreomycetidae</taxon>
        <taxon>Hypocreales</taxon>
        <taxon>Bionectriaceae</taxon>
        <taxon>Geosmithia</taxon>
    </lineage>
</organism>
<keyword evidence="3" id="KW-1185">Reference proteome</keyword>
<dbReference type="Pfam" id="PF00501">
    <property type="entry name" value="AMP-binding"/>
    <property type="match status" value="1"/>
</dbReference>
<dbReference type="Gene3D" id="3.30.300.30">
    <property type="match status" value="1"/>
</dbReference>
<reference evidence="2" key="1">
    <citation type="submission" date="2020-03" db="EMBL/GenBank/DDBJ databases">
        <title>Site-based positive gene gene selection in Geosmithia morbida across the United States reveals a broad range of putative effectors and factors for local host and environmental adapation.</title>
        <authorList>
            <person name="Onufrak A."/>
            <person name="Murdoch R.W."/>
            <person name="Gazis R."/>
            <person name="Huff M."/>
            <person name="Staton M."/>
            <person name="Klingeman W."/>
            <person name="Hadziabdic D."/>
        </authorList>
    </citation>
    <scope>NUCLEOTIDE SEQUENCE</scope>
    <source>
        <strain evidence="2">1262</strain>
    </source>
</reference>
<gene>
    <name evidence="2" type="ORF">GMORB2_2984</name>
</gene>
<comment type="caution">
    <text evidence="2">The sequence shown here is derived from an EMBL/GenBank/DDBJ whole genome shotgun (WGS) entry which is preliminary data.</text>
</comment>
<evidence type="ECO:0000259" key="1">
    <source>
        <dbReference type="Pfam" id="PF00501"/>
    </source>
</evidence>
<protein>
    <submittedName>
        <fullName evidence="2">Acetoacetyl-CoA synthetase</fullName>
    </submittedName>
</protein>
<dbReference type="GeneID" id="55969212"/>
<dbReference type="Gene3D" id="3.40.50.12780">
    <property type="entry name" value="N-terminal domain of ligase-like"/>
    <property type="match status" value="1"/>
</dbReference>
<dbReference type="PANTHER" id="PTHR42921:SF4">
    <property type="entry name" value="ACETOACETYL-COA SYNTHASE (AFU_ORTHOLOGUE AFUA_8G04770)"/>
    <property type="match status" value="1"/>
</dbReference>
<accession>A0A9P4YP46</accession>
<dbReference type="PANTHER" id="PTHR42921">
    <property type="entry name" value="ACETOACETYL-COA SYNTHETASE"/>
    <property type="match status" value="1"/>
</dbReference>
<dbReference type="AlphaFoldDB" id="A0A9P4YP46"/>
<dbReference type="OrthoDB" id="10253869at2759"/>
<dbReference type="InterPro" id="IPR042099">
    <property type="entry name" value="ANL_N_sf"/>
</dbReference>
<dbReference type="RefSeq" id="XP_035319198.1">
    <property type="nucleotide sequence ID" value="XM_035464960.1"/>
</dbReference>
<dbReference type="InterPro" id="IPR020845">
    <property type="entry name" value="AMP-binding_CS"/>
</dbReference>
<dbReference type="InterPro" id="IPR000873">
    <property type="entry name" value="AMP-dep_synth/lig_dom"/>
</dbReference>
<dbReference type="InterPro" id="IPR045851">
    <property type="entry name" value="AMP-bd_C_sf"/>
</dbReference>
<dbReference type="EMBL" id="JAANYQ010000016">
    <property type="protein sequence ID" value="KAF4120546.1"/>
    <property type="molecule type" value="Genomic_DNA"/>
</dbReference>
<evidence type="ECO:0000313" key="2">
    <source>
        <dbReference type="EMBL" id="KAF4120546.1"/>
    </source>
</evidence>
<evidence type="ECO:0000313" key="3">
    <source>
        <dbReference type="Proteomes" id="UP000749293"/>
    </source>
</evidence>
<name>A0A9P4YP46_9HYPO</name>